<organism evidence="2 3">
    <name type="scientific">Rhodovulum adriaticum</name>
    <name type="common">Rhodopseudomonas adriatica</name>
    <dbReference type="NCBI Taxonomy" id="35804"/>
    <lineage>
        <taxon>Bacteria</taxon>
        <taxon>Pseudomonadati</taxon>
        <taxon>Pseudomonadota</taxon>
        <taxon>Alphaproteobacteria</taxon>
        <taxon>Rhodobacterales</taxon>
        <taxon>Paracoccaceae</taxon>
        <taxon>Rhodovulum</taxon>
    </lineage>
</organism>
<dbReference type="Proteomes" id="UP000295733">
    <property type="component" value="Unassembled WGS sequence"/>
</dbReference>
<accession>A0A4R2NY09</accession>
<dbReference type="InterPro" id="IPR014710">
    <property type="entry name" value="RmlC-like_jellyroll"/>
</dbReference>
<dbReference type="CDD" id="cd20301">
    <property type="entry name" value="cupin_ChrR"/>
    <property type="match status" value="1"/>
</dbReference>
<dbReference type="Pfam" id="PF12973">
    <property type="entry name" value="Cupin_7"/>
    <property type="match status" value="1"/>
</dbReference>
<evidence type="ECO:0000313" key="2">
    <source>
        <dbReference type="EMBL" id="TCP27133.1"/>
    </source>
</evidence>
<proteinExistence type="predicted"/>
<dbReference type="InterPro" id="IPR041916">
    <property type="entry name" value="Anti_sigma_zinc_sf"/>
</dbReference>
<protein>
    <submittedName>
        <fullName evidence="2">ChrR-like anti-ECFsigma factor</fullName>
    </submittedName>
</protein>
<dbReference type="InterPro" id="IPR012807">
    <property type="entry name" value="Anti-sigma_ChrR"/>
</dbReference>
<dbReference type="OrthoDB" id="2988517at2"/>
<comment type="caution">
    <text evidence="2">The sequence shown here is derived from an EMBL/GenBank/DDBJ whole genome shotgun (WGS) entry which is preliminary data.</text>
</comment>
<keyword evidence="3" id="KW-1185">Reference proteome</keyword>
<dbReference type="SUPFAM" id="SSF51182">
    <property type="entry name" value="RmlC-like cupins"/>
    <property type="match status" value="1"/>
</dbReference>
<feature type="domain" description="ChrR-like cupin" evidence="1">
    <location>
        <begin position="108"/>
        <end position="200"/>
    </location>
</feature>
<dbReference type="RefSeq" id="WP_132598259.1">
    <property type="nucleotide sequence ID" value="NZ_NRRP01000001.1"/>
</dbReference>
<dbReference type="InterPro" id="IPR011051">
    <property type="entry name" value="RmlC_Cupin_sf"/>
</dbReference>
<evidence type="ECO:0000313" key="3">
    <source>
        <dbReference type="Proteomes" id="UP000295733"/>
    </source>
</evidence>
<dbReference type="NCBIfam" id="TIGR02451">
    <property type="entry name" value="anti_sig_ChrR"/>
    <property type="match status" value="1"/>
</dbReference>
<reference evidence="2 3" key="1">
    <citation type="submission" date="2019-03" db="EMBL/GenBank/DDBJ databases">
        <title>Genomic Encyclopedia of Type Strains, Phase IV (KMG-IV): sequencing the most valuable type-strain genomes for metagenomic binning, comparative biology and taxonomic classification.</title>
        <authorList>
            <person name="Goeker M."/>
        </authorList>
    </citation>
    <scope>NUCLEOTIDE SEQUENCE [LARGE SCALE GENOMIC DNA]</scope>
    <source>
        <strain evidence="2 3">DSM 2781</strain>
    </source>
</reference>
<dbReference type="AlphaFoldDB" id="A0A4R2NY09"/>
<dbReference type="Gene3D" id="1.10.10.1320">
    <property type="entry name" value="Anti-sigma factor, zinc-finger domain"/>
    <property type="match status" value="1"/>
</dbReference>
<dbReference type="EMBL" id="SLXL01000001">
    <property type="protein sequence ID" value="TCP27133.1"/>
    <property type="molecule type" value="Genomic_DNA"/>
</dbReference>
<dbReference type="Gene3D" id="2.60.120.10">
    <property type="entry name" value="Jelly Rolls"/>
    <property type="match status" value="1"/>
</dbReference>
<evidence type="ECO:0000259" key="1">
    <source>
        <dbReference type="Pfam" id="PF12973"/>
    </source>
</evidence>
<name>A0A4R2NY09_RHOAD</name>
<sequence length="220" mass="23191">MTMKIKHHLTDELLMAYAAGSLPEAFSLVVATHVSMCDECRARLAEYEAVGGAVLEDTGTPEMDAGSLEATLRLIGEMREAEEAETAAPAPQASGLFPQPLRDYVGGDLDAVEWRSVGGKVRQAVLPTDKGAAARLLYIPAGAAMPDHGHSGMELTMVLQGAFEDADGYFGRGDVEVAGEEMEHTPVAAPGADCVCLVATDAPLKFSGFLPRMAQPFIGI</sequence>
<dbReference type="InterPro" id="IPR025979">
    <property type="entry name" value="ChrR-like_cupin_dom"/>
</dbReference>
<gene>
    <name evidence="2" type="ORF">EV656_10136</name>
</gene>